<evidence type="ECO:0000313" key="8">
    <source>
        <dbReference type="EMBL" id="GAA4325610.1"/>
    </source>
</evidence>
<dbReference type="InterPro" id="IPR001182">
    <property type="entry name" value="FtsW/RodA"/>
</dbReference>
<keyword evidence="2 6" id="KW-0812">Transmembrane</keyword>
<gene>
    <name evidence="8" type="ORF">GCM10023184_13710</name>
</gene>
<evidence type="ECO:0000256" key="4">
    <source>
        <dbReference type="ARBA" id="ARBA00022989"/>
    </source>
</evidence>
<dbReference type="Pfam" id="PF01098">
    <property type="entry name" value="FTSW_RODA_SPOVE"/>
    <property type="match status" value="1"/>
</dbReference>
<sequence>MNRIGKRGIERILLVLIAGVLGAFFFRLYEVLEKDFAEVAPRLQDGSMVHLNAPAPADALAKLLRQGYYLEDPRDITLIRNSVAVQLTPGTRIDNIGELNKRAYNIPAEDALHKGGAVFHKRARLSYRLLGFSGPDSVRYAQELRSAPPLPPTVDLGAGGGRIAGRIEDREGAAVGGALVRLELVLPQDSIYTGETDEEDLRETVTPTLRYRRGTNGKYASLAAYARTDAQGKFSFTGLQEGAAWEVLPLQPGSAFGAPKGTSSLKGTLDLSFTRSPHTLRLFSGRDFNNLKREKALIVRTPEEVRQWYWIIVAAFLLPFFAVHGLLSAKLRTADAFILPLIMLLTGISLLTLLSLQDPLRDRFLALNTLWYFLGGMAVLTLMLLFDLRRFTPDAGFYRMFAVKGRSGERGLQWAAFAVVLLLATIALGSGPEGSGVKVNLFGFQPSEVIKFGLLLFLAGFLAANERFIAEYATAGRRWKFFYPALGAVLLAILLFLMLGDLGPAVVVCFSFIILFSFTRGDFAVMAGTVALYVLANWIFDNVWIATGVTVLALAVYLRFGYKRLSESAVMALVVLAGFLLIDQVPLLDRLFPGPVQRLADRKAIWQNNWDNEVYGGDQVANGIWAMASGGTTGQGIGEGFAKTIPEAHTDMILPAIGEELGWTGIGCLFVLFLVYLHRALLIGRQTGRPFLFYLAGGIGVSTFVQFLLIAGGSTGALPLSGIALPFISYGGSSLLCNLLAAGFLLSASFVRGSEVQMAYISKQQDRNLVPALAAATLGIILLTVNVSRYLFKPAEWVVQPALVADRSGARMFSYNPRIAILMNKLEAGALYDRQGRLLATSRKERLLSQRDTLVQGGVLPENIVRLSHQRNDRYYPYGDQMFFWTGDANTGVFTGSLNGYFAEYELGAELRGFPMPETTYPVKASRFREDRFLPPAEREMTVLRRDYSALSPMLLAGINSRLVEDFKKQNRDVQLSMDAGLQTALQRSFSLDDSLRSRRVSVVVLEDSTGDVLTSAGWPLPPVNDWEQLTLTPREAARAAGWLTLKDLGFTHATQPGSTAKLATALAALNKYGAAIATKPITVREQDLIRIKGPEPDEPGRIDMQRALVRSNNAYFIRLANEQRIEEQMGTLYLQTGMFLRGVGGYFFERPPGNDFREEGWRETWRKTEFRSIRRYDVNNPRKTRGLGISGMAWGQGELTATPAAVARLASGIAHGGIVPHRFVLKIADSAVASKPAVPVAADPGNTALLTAFMKAQSAGKVKQLGIQVAGKTGTPERIFRGRRINDGWYVFFAPKATGAGHIVVCIRIEDTKGSSDAVRTAGRHVIPELLRRGYIRGFGNASGGARTPGSNRAGTDSLRIDSGAVVPLNP</sequence>
<keyword evidence="4 6" id="KW-1133">Transmembrane helix</keyword>
<comment type="caution">
    <text evidence="8">The sequence shown here is derived from an EMBL/GenBank/DDBJ whole genome shotgun (WGS) entry which is preliminary data.</text>
</comment>
<dbReference type="Proteomes" id="UP001501725">
    <property type="component" value="Unassembled WGS sequence"/>
</dbReference>
<dbReference type="Pfam" id="PF00905">
    <property type="entry name" value="Transpeptidase"/>
    <property type="match status" value="1"/>
</dbReference>
<feature type="transmembrane region" description="Helical" evidence="6">
    <location>
        <begin position="570"/>
        <end position="588"/>
    </location>
</feature>
<evidence type="ECO:0000256" key="5">
    <source>
        <dbReference type="ARBA" id="ARBA00023136"/>
    </source>
</evidence>
<dbReference type="InterPro" id="IPR001460">
    <property type="entry name" value="PCN-bd_Tpept"/>
</dbReference>
<evidence type="ECO:0000256" key="1">
    <source>
        <dbReference type="ARBA" id="ARBA00004141"/>
    </source>
</evidence>
<protein>
    <recommendedName>
        <fullName evidence="7">Penicillin-binding protein transpeptidase domain-containing protein</fullName>
    </recommendedName>
</protein>
<feature type="transmembrane region" description="Helical" evidence="6">
    <location>
        <begin position="411"/>
        <end position="429"/>
    </location>
</feature>
<organism evidence="8 9">
    <name type="scientific">Flaviaesturariibacter amylovorans</name>
    <dbReference type="NCBI Taxonomy" id="1084520"/>
    <lineage>
        <taxon>Bacteria</taxon>
        <taxon>Pseudomonadati</taxon>
        <taxon>Bacteroidota</taxon>
        <taxon>Chitinophagia</taxon>
        <taxon>Chitinophagales</taxon>
        <taxon>Chitinophagaceae</taxon>
        <taxon>Flaviaestuariibacter</taxon>
    </lineage>
</organism>
<feature type="transmembrane region" description="Helical" evidence="6">
    <location>
        <begin position="691"/>
        <end position="711"/>
    </location>
</feature>
<dbReference type="SUPFAM" id="SSF56601">
    <property type="entry name" value="beta-lactamase/transpeptidase-like"/>
    <property type="match status" value="1"/>
</dbReference>
<feature type="transmembrane region" description="Helical" evidence="6">
    <location>
        <begin position="449"/>
        <end position="470"/>
    </location>
</feature>
<dbReference type="PANTHER" id="PTHR30474">
    <property type="entry name" value="CELL CYCLE PROTEIN"/>
    <property type="match status" value="1"/>
</dbReference>
<feature type="transmembrane region" description="Helical" evidence="6">
    <location>
        <begin position="12"/>
        <end position="29"/>
    </location>
</feature>
<feature type="domain" description="Penicillin-binding protein transpeptidase" evidence="7">
    <location>
        <begin position="1002"/>
        <end position="1317"/>
    </location>
</feature>
<proteinExistence type="predicted"/>
<evidence type="ECO:0000256" key="3">
    <source>
        <dbReference type="ARBA" id="ARBA00022960"/>
    </source>
</evidence>
<comment type="subcellular location">
    <subcellularLocation>
        <location evidence="1">Membrane</location>
        <topology evidence="1">Multi-pass membrane protein</topology>
    </subcellularLocation>
</comment>
<dbReference type="RefSeq" id="WP_345254538.1">
    <property type="nucleotide sequence ID" value="NZ_BAABGY010000006.1"/>
</dbReference>
<name>A0ABP8GKD5_9BACT</name>
<keyword evidence="3" id="KW-0133">Cell shape</keyword>
<feature type="transmembrane region" description="Helical" evidence="6">
    <location>
        <begin position="723"/>
        <end position="748"/>
    </location>
</feature>
<evidence type="ECO:0000256" key="2">
    <source>
        <dbReference type="ARBA" id="ARBA00022692"/>
    </source>
</evidence>
<feature type="transmembrane region" description="Helical" evidence="6">
    <location>
        <begin position="535"/>
        <end position="558"/>
    </location>
</feature>
<feature type="transmembrane region" description="Helical" evidence="6">
    <location>
        <begin position="308"/>
        <end position="329"/>
    </location>
</feature>
<evidence type="ECO:0000313" key="9">
    <source>
        <dbReference type="Proteomes" id="UP001501725"/>
    </source>
</evidence>
<keyword evidence="9" id="KW-1185">Reference proteome</keyword>
<dbReference type="Gene3D" id="3.40.710.10">
    <property type="entry name" value="DD-peptidase/beta-lactamase superfamily"/>
    <property type="match status" value="1"/>
</dbReference>
<evidence type="ECO:0000259" key="7">
    <source>
        <dbReference type="Pfam" id="PF00905"/>
    </source>
</evidence>
<accession>A0ABP8GKD5</accession>
<feature type="transmembrane region" description="Helical" evidence="6">
    <location>
        <begin position="482"/>
        <end position="515"/>
    </location>
</feature>
<dbReference type="PANTHER" id="PTHR30474:SF3">
    <property type="entry name" value="PEPTIDOGLYCAN GLYCOSYLTRANSFERASE RODA"/>
    <property type="match status" value="1"/>
</dbReference>
<feature type="transmembrane region" description="Helical" evidence="6">
    <location>
        <begin position="769"/>
        <end position="792"/>
    </location>
</feature>
<feature type="transmembrane region" description="Helical" evidence="6">
    <location>
        <begin position="336"/>
        <end position="357"/>
    </location>
</feature>
<reference evidence="9" key="1">
    <citation type="journal article" date="2019" name="Int. J. Syst. Evol. Microbiol.">
        <title>The Global Catalogue of Microorganisms (GCM) 10K type strain sequencing project: providing services to taxonomists for standard genome sequencing and annotation.</title>
        <authorList>
            <consortium name="The Broad Institute Genomics Platform"/>
            <consortium name="The Broad Institute Genome Sequencing Center for Infectious Disease"/>
            <person name="Wu L."/>
            <person name="Ma J."/>
        </authorList>
    </citation>
    <scope>NUCLEOTIDE SEQUENCE [LARGE SCALE GENOMIC DNA]</scope>
    <source>
        <strain evidence="9">JCM 17919</strain>
    </source>
</reference>
<dbReference type="EMBL" id="BAABGY010000006">
    <property type="protein sequence ID" value="GAA4325610.1"/>
    <property type="molecule type" value="Genomic_DNA"/>
</dbReference>
<feature type="transmembrane region" description="Helical" evidence="6">
    <location>
        <begin position="661"/>
        <end position="679"/>
    </location>
</feature>
<dbReference type="InterPro" id="IPR012338">
    <property type="entry name" value="Beta-lactam/transpept-like"/>
</dbReference>
<keyword evidence="5 6" id="KW-0472">Membrane</keyword>
<evidence type="ECO:0000256" key="6">
    <source>
        <dbReference type="SAM" id="Phobius"/>
    </source>
</evidence>
<feature type="transmembrane region" description="Helical" evidence="6">
    <location>
        <begin position="369"/>
        <end position="390"/>
    </location>
</feature>